<evidence type="ECO:0000256" key="3">
    <source>
        <dbReference type="ARBA" id="ARBA00022842"/>
    </source>
</evidence>
<protein>
    <submittedName>
        <fullName evidence="5 6">Inositol monophosphatase</fullName>
    </submittedName>
</protein>
<dbReference type="GO" id="GO:0007165">
    <property type="term" value="P:signal transduction"/>
    <property type="evidence" value="ECO:0007669"/>
    <property type="project" value="TreeGrafter"/>
</dbReference>
<evidence type="ECO:0000256" key="1">
    <source>
        <dbReference type="ARBA" id="ARBA00022723"/>
    </source>
</evidence>
<feature type="binding site" evidence="4">
    <location>
        <position position="92"/>
    </location>
    <ligand>
        <name>Mg(2+)</name>
        <dbReference type="ChEBI" id="CHEBI:18420"/>
        <label>1</label>
        <note>catalytic</note>
    </ligand>
</feature>
<evidence type="ECO:0000313" key="7">
    <source>
        <dbReference type="Proteomes" id="UP000223982"/>
    </source>
</evidence>
<evidence type="ECO:0000313" key="8">
    <source>
        <dbReference type="Proteomes" id="UP000256621"/>
    </source>
</evidence>
<keyword evidence="1 4" id="KW-0479">Metal-binding</keyword>
<dbReference type="SUPFAM" id="SSF56655">
    <property type="entry name" value="Carbohydrate phosphatase"/>
    <property type="match status" value="1"/>
</dbReference>
<dbReference type="GO" id="GO:0008934">
    <property type="term" value="F:inositol monophosphate 1-phosphatase activity"/>
    <property type="evidence" value="ECO:0007669"/>
    <property type="project" value="TreeGrafter"/>
</dbReference>
<evidence type="ECO:0000313" key="6">
    <source>
        <dbReference type="EMBL" id="PHJ27257.1"/>
    </source>
</evidence>
<accession>A0AA44U4F9</accession>
<organism evidence="6 7">
    <name type="scientific">Cutibacterium acnes</name>
    <name type="common">Propionibacterium acnes</name>
    <dbReference type="NCBI Taxonomy" id="1747"/>
    <lineage>
        <taxon>Bacteria</taxon>
        <taxon>Bacillati</taxon>
        <taxon>Actinomycetota</taxon>
        <taxon>Actinomycetes</taxon>
        <taxon>Propionibacteriales</taxon>
        <taxon>Propionibacteriaceae</taxon>
        <taxon>Cutibacterium</taxon>
    </lineage>
</organism>
<dbReference type="EMBL" id="LKVB01000004">
    <property type="protein sequence ID" value="PHJ27257.1"/>
    <property type="molecule type" value="Genomic_DNA"/>
</dbReference>
<proteinExistence type="predicted"/>
<dbReference type="GO" id="GO:0046872">
    <property type="term" value="F:metal ion binding"/>
    <property type="evidence" value="ECO:0007669"/>
    <property type="project" value="UniProtKB-KW"/>
</dbReference>
<feature type="binding site" evidence="4">
    <location>
        <position position="93"/>
    </location>
    <ligand>
        <name>Mg(2+)</name>
        <dbReference type="ChEBI" id="CHEBI:18420"/>
        <label>2</label>
    </ligand>
</feature>
<feature type="binding site" evidence="4">
    <location>
        <position position="90"/>
    </location>
    <ligand>
        <name>Mg(2+)</name>
        <dbReference type="ChEBI" id="CHEBI:18420"/>
        <label>2</label>
    </ligand>
</feature>
<dbReference type="Proteomes" id="UP000256621">
    <property type="component" value="Chromosome"/>
</dbReference>
<dbReference type="Gene3D" id="3.40.190.80">
    <property type="match status" value="1"/>
</dbReference>
<comment type="cofactor">
    <cofactor evidence="4">
        <name>Mg(2+)</name>
        <dbReference type="ChEBI" id="CHEBI:18420"/>
    </cofactor>
</comment>
<dbReference type="GO" id="GO:0006020">
    <property type="term" value="P:inositol metabolic process"/>
    <property type="evidence" value="ECO:0007669"/>
    <property type="project" value="TreeGrafter"/>
</dbReference>
<evidence type="ECO:0000256" key="2">
    <source>
        <dbReference type="ARBA" id="ARBA00022801"/>
    </source>
</evidence>
<dbReference type="KEGG" id="cacn:RN83_04925"/>
<keyword evidence="3 4" id="KW-0460">Magnesium</keyword>
<dbReference type="PANTHER" id="PTHR20854:SF4">
    <property type="entry name" value="INOSITOL-1-MONOPHOSPHATASE-RELATED"/>
    <property type="match status" value="1"/>
</dbReference>
<keyword evidence="2" id="KW-0378">Hydrolase</keyword>
<name>A0AA44U4F9_CUTAC</name>
<dbReference type="RefSeq" id="WP_002513809.1">
    <property type="nucleotide sequence ID" value="NZ_CABIZT010000001.1"/>
</dbReference>
<reference evidence="5 8" key="2">
    <citation type="submission" date="2018-08" db="EMBL/GenBank/DDBJ databases">
        <title>Genome sequencing of Cutibacterium acnes KCOM 1315.</title>
        <authorList>
            <person name="Kook J.-K."/>
            <person name="Park S.-N."/>
            <person name="Lim Y.K."/>
        </authorList>
    </citation>
    <scope>NUCLEOTIDE SEQUENCE [LARGE SCALE GENOMIC DNA]</scope>
    <source>
        <strain evidence="5 8">KCOM 1315</strain>
    </source>
</reference>
<dbReference type="Proteomes" id="UP000223982">
    <property type="component" value="Unassembled WGS sequence"/>
</dbReference>
<dbReference type="CDD" id="cd01637">
    <property type="entry name" value="IMPase_like"/>
    <property type="match status" value="1"/>
</dbReference>
<dbReference type="PANTHER" id="PTHR20854">
    <property type="entry name" value="INOSITOL MONOPHOSPHATASE"/>
    <property type="match status" value="1"/>
</dbReference>
<dbReference type="InterPro" id="IPR020583">
    <property type="entry name" value="Inositol_monoP_metal-BS"/>
</dbReference>
<evidence type="ECO:0000313" key="5">
    <source>
        <dbReference type="EMBL" id="AXM06239.1"/>
    </source>
</evidence>
<feature type="binding site" evidence="4">
    <location>
        <position position="67"/>
    </location>
    <ligand>
        <name>Mg(2+)</name>
        <dbReference type="ChEBI" id="CHEBI:18420"/>
        <label>1</label>
        <note>catalytic</note>
    </ligand>
</feature>
<reference evidence="6 7" key="1">
    <citation type="submission" date="2017-02" db="EMBL/GenBank/DDBJ databases">
        <title>Prevalence of linear plasmids in Propionibacterium acnes isolates obtained from cancerous prostatic tissue.</title>
        <authorList>
            <person name="Davidsson S."/>
            <person name="Bruggemann H."/>
        </authorList>
    </citation>
    <scope>NUCLEOTIDE SEQUENCE [LARGE SCALE GENOMIC DNA]</scope>
    <source>
        <strain evidence="6 7">09-9</strain>
    </source>
</reference>
<evidence type="ECO:0000256" key="4">
    <source>
        <dbReference type="PIRSR" id="PIRSR600760-2"/>
    </source>
</evidence>
<dbReference type="InterPro" id="IPR000760">
    <property type="entry name" value="Inositol_monophosphatase-like"/>
</dbReference>
<dbReference type="AlphaFoldDB" id="A0AA44U4F9"/>
<feature type="binding site" evidence="4">
    <location>
        <position position="204"/>
    </location>
    <ligand>
        <name>Mg(2+)</name>
        <dbReference type="ChEBI" id="CHEBI:18420"/>
        <label>1</label>
        <note>catalytic</note>
    </ligand>
</feature>
<gene>
    <name evidence="6" type="ORF">APS60_04630</name>
    <name evidence="5" type="ORF">DXN06_03000</name>
</gene>
<dbReference type="EMBL" id="CP031442">
    <property type="protein sequence ID" value="AXM06239.1"/>
    <property type="molecule type" value="Genomic_DNA"/>
</dbReference>
<dbReference type="Pfam" id="PF00459">
    <property type="entry name" value="Inositol_P"/>
    <property type="match status" value="1"/>
</dbReference>
<sequence length="253" mass="27915">MSIDVDAVSDLIRDVSARVIDPRFRTLDDHQIHQKKPGDFVTDADRQAERELGAAVTKYAGGIVVGEESAFADPTILDAVSDADLAWVIDPIDGTKNFVHGSVDHGVMLAQLNRGETVRGWIWQPQHGHMWFAEHGAGVTCDGDEVTRGDSHSPVRAATTHEVYKIPSPVVEWRMAKWCCAVDYPLVCQDENDVTVYQHSYPWDHLPGALMVREVGGVVRTVEGAEYGPRETSGKLIVAADEEAYETVARLLR</sequence>
<dbReference type="PROSITE" id="PS00629">
    <property type="entry name" value="IMP_1"/>
    <property type="match status" value="1"/>
</dbReference>
<dbReference type="PRINTS" id="PR00377">
    <property type="entry name" value="IMPHPHTASES"/>
</dbReference>
<dbReference type="Gene3D" id="3.30.540.10">
    <property type="entry name" value="Fructose-1,6-Bisphosphatase, subunit A, domain 1"/>
    <property type="match status" value="1"/>
</dbReference>